<dbReference type="RefSeq" id="WP_285486666.1">
    <property type="nucleotide sequence ID" value="NZ_BSTI01000004.1"/>
</dbReference>
<keyword evidence="3" id="KW-1185">Reference proteome</keyword>
<dbReference type="AlphaFoldDB" id="A0A9W6R0N2"/>
<organism evidence="2 3">
    <name type="scientific">Amycolatopsis taiwanensis</name>
    <dbReference type="NCBI Taxonomy" id="342230"/>
    <lineage>
        <taxon>Bacteria</taxon>
        <taxon>Bacillati</taxon>
        <taxon>Actinomycetota</taxon>
        <taxon>Actinomycetes</taxon>
        <taxon>Pseudonocardiales</taxon>
        <taxon>Pseudonocardiaceae</taxon>
        <taxon>Amycolatopsis</taxon>
    </lineage>
</organism>
<feature type="signal peptide" evidence="1">
    <location>
        <begin position="1"/>
        <end position="28"/>
    </location>
</feature>
<comment type="caution">
    <text evidence="2">The sequence shown here is derived from an EMBL/GenBank/DDBJ whole genome shotgun (WGS) entry which is preliminary data.</text>
</comment>
<gene>
    <name evidence="2" type="ORF">Atai01_20960</name>
</gene>
<dbReference type="Proteomes" id="UP001165136">
    <property type="component" value="Unassembled WGS sequence"/>
</dbReference>
<proteinExistence type="predicted"/>
<name>A0A9W6R0N2_9PSEU</name>
<reference evidence="2" key="1">
    <citation type="submission" date="2023-03" db="EMBL/GenBank/DDBJ databases">
        <title>Amycolatopsis taiwanensis NBRC 103393.</title>
        <authorList>
            <person name="Ichikawa N."/>
            <person name="Sato H."/>
            <person name="Tonouchi N."/>
        </authorList>
    </citation>
    <scope>NUCLEOTIDE SEQUENCE</scope>
    <source>
        <strain evidence="2">NBRC 103393</strain>
    </source>
</reference>
<accession>A0A9W6R0N2</accession>
<protein>
    <recommendedName>
        <fullName evidence="4">Secreted protein</fullName>
    </recommendedName>
</protein>
<evidence type="ECO:0000313" key="2">
    <source>
        <dbReference type="EMBL" id="GLY65477.1"/>
    </source>
</evidence>
<evidence type="ECO:0000256" key="1">
    <source>
        <dbReference type="SAM" id="SignalP"/>
    </source>
</evidence>
<evidence type="ECO:0000313" key="3">
    <source>
        <dbReference type="Proteomes" id="UP001165136"/>
    </source>
</evidence>
<sequence>MRKRLIALCVGAILAVAFSVAGFVPVSAATAHNGFPDRQSSTLSLPAAHASAATSQATERVASTPKGGGFGGDCTTYLSPNLTPCGTGTSLTVAPGEGLYVSIIPPMLSTSATACSDPGGAICATIGQNQTGQDFNLGFNNGSQDIPVTTIYMSSTQVETLTIAVQAY</sequence>
<dbReference type="EMBL" id="BSTI01000004">
    <property type="protein sequence ID" value="GLY65477.1"/>
    <property type="molecule type" value="Genomic_DNA"/>
</dbReference>
<feature type="chain" id="PRO_5040776556" description="Secreted protein" evidence="1">
    <location>
        <begin position="29"/>
        <end position="168"/>
    </location>
</feature>
<keyword evidence="1" id="KW-0732">Signal</keyword>
<evidence type="ECO:0008006" key="4">
    <source>
        <dbReference type="Google" id="ProtNLM"/>
    </source>
</evidence>